<sequence>MSAPGRTATVDSTRDWLPALADVSAGLGAVGWLWLVAVGELGASRALPALAILVVAPLVVRLADTPGRDGRRSRWYALAVLGQPLAAIPAVGSLTLTAGPTAAAAAVPWALATLAVAGFGLWRSLDRGPWPLAELAIDAGLAYVAVGGVVLLLDRGGVLASRSVTVALTVGGMQSVGPALSIFAGLAGRSRSAGRLGTVVRVATPVVVAGPAGVVALALGSPPVGVERPLLDAGTTTVATVSLAVAGFAVAATAGWRLAVPDSPARPPGINFSRLRAGWRVGPDFLDRRGLTRETPVAGMVDSIEAYAHAGFDPAAVAPSVRRFYERTGEYALAVDPDWARPWGWLARLYRPVATRTGQLSIPLTAVAGDAALTGRVVGVGGTDPATGDHAWIRSNADRVTDARRMTYVGVYDRYVGAGRSFLRVAFPLPGANLTGILRLENDGDGLVLSSFPARGNADDAGLYLVVLGVGVRLPLNETLVVRPDGESVRATHRVEALGVRLFTLRYDITRCT</sequence>
<dbReference type="RefSeq" id="WP_220586761.1">
    <property type="nucleotide sequence ID" value="NZ_RKLQ01000001.1"/>
</dbReference>
<evidence type="ECO:0000313" key="3">
    <source>
        <dbReference type="Proteomes" id="UP000783863"/>
    </source>
</evidence>
<feature type="transmembrane region" description="Helical" evidence="1">
    <location>
        <begin position="135"/>
        <end position="153"/>
    </location>
</feature>
<keyword evidence="1" id="KW-0812">Transmembrane</keyword>
<dbReference type="Proteomes" id="UP000783863">
    <property type="component" value="Unassembled WGS sequence"/>
</dbReference>
<feature type="transmembrane region" description="Helical" evidence="1">
    <location>
        <begin position="199"/>
        <end position="219"/>
    </location>
</feature>
<feature type="transmembrane region" description="Helical" evidence="1">
    <location>
        <begin position="239"/>
        <end position="260"/>
    </location>
</feature>
<gene>
    <name evidence="2" type="ORF">EGD98_02440</name>
</gene>
<keyword evidence="1" id="KW-1133">Transmembrane helix</keyword>
<feature type="transmembrane region" description="Helical" evidence="1">
    <location>
        <begin position="102"/>
        <end position="123"/>
    </location>
</feature>
<keyword evidence="1" id="KW-0472">Membrane</keyword>
<proteinExistence type="predicted"/>
<feature type="transmembrane region" description="Helical" evidence="1">
    <location>
        <begin position="16"/>
        <end position="37"/>
    </location>
</feature>
<name>A0A8J7YAS7_9EURY</name>
<comment type="caution">
    <text evidence="2">The sequence shown here is derived from an EMBL/GenBank/DDBJ whole genome shotgun (WGS) entry which is preliminary data.</text>
</comment>
<feature type="transmembrane region" description="Helical" evidence="1">
    <location>
        <begin position="75"/>
        <end position="96"/>
    </location>
</feature>
<evidence type="ECO:0000313" key="2">
    <source>
        <dbReference type="EMBL" id="MBX0302525.1"/>
    </source>
</evidence>
<reference evidence="2" key="1">
    <citation type="submission" date="2021-06" db="EMBL/GenBank/DDBJ databases">
        <title>Halomicroarcula sp. F24A a new haloarchaeum isolated from saline soil.</title>
        <authorList>
            <person name="Duran-Viseras A."/>
            <person name="Sanchez-Porro C."/>
            <person name="Ventosa A."/>
        </authorList>
    </citation>
    <scope>NUCLEOTIDE SEQUENCE</scope>
    <source>
        <strain evidence="2">F24A</strain>
    </source>
</reference>
<keyword evidence="3" id="KW-1185">Reference proteome</keyword>
<protein>
    <submittedName>
        <fullName evidence="2">YndJ family protein</fullName>
    </submittedName>
</protein>
<dbReference type="InterPro" id="IPR025450">
    <property type="entry name" value="YndJ-like"/>
</dbReference>
<feature type="transmembrane region" description="Helical" evidence="1">
    <location>
        <begin position="43"/>
        <end position="63"/>
    </location>
</feature>
<dbReference type="Pfam" id="PF14158">
    <property type="entry name" value="YndJ"/>
    <property type="match status" value="1"/>
</dbReference>
<accession>A0A8J7YAS7</accession>
<dbReference type="EMBL" id="RKLQ01000001">
    <property type="protein sequence ID" value="MBX0302525.1"/>
    <property type="molecule type" value="Genomic_DNA"/>
</dbReference>
<dbReference type="AlphaFoldDB" id="A0A8J7YAS7"/>
<feature type="transmembrane region" description="Helical" evidence="1">
    <location>
        <begin position="165"/>
        <end position="187"/>
    </location>
</feature>
<evidence type="ECO:0000256" key="1">
    <source>
        <dbReference type="SAM" id="Phobius"/>
    </source>
</evidence>
<organism evidence="2 3">
    <name type="scientific">Haloarcula salinisoli</name>
    <dbReference type="NCBI Taxonomy" id="2487746"/>
    <lineage>
        <taxon>Archaea</taxon>
        <taxon>Methanobacteriati</taxon>
        <taxon>Methanobacteriota</taxon>
        <taxon>Stenosarchaea group</taxon>
        <taxon>Halobacteria</taxon>
        <taxon>Halobacteriales</taxon>
        <taxon>Haloarculaceae</taxon>
        <taxon>Haloarcula</taxon>
    </lineage>
</organism>